<evidence type="ECO:0000256" key="1">
    <source>
        <dbReference type="SAM" id="SignalP"/>
    </source>
</evidence>
<proteinExistence type="predicted"/>
<reference evidence="2 3" key="1">
    <citation type="submission" date="2018-05" db="EMBL/GenBank/DDBJ databases">
        <title>Genome sequencing and assembly of the regulated plant pathogen Lachnellula willkommii and related sister species for the development of diagnostic species identification markers.</title>
        <authorList>
            <person name="Giroux E."/>
            <person name="Bilodeau G."/>
        </authorList>
    </citation>
    <scope>NUCLEOTIDE SEQUENCE [LARGE SCALE GENOMIC DNA]</scope>
    <source>
        <strain evidence="2 3">CBS 268.59</strain>
    </source>
</reference>
<gene>
    <name evidence="2" type="ORF">LSUE1_G000696</name>
</gene>
<dbReference type="Proteomes" id="UP000469558">
    <property type="component" value="Unassembled WGS sequence"/>
</dbReference>
<evidence type="ECO:0000313" key="2">
    <source>
        <dbReference type="EMBL" id="TVY85057.1"/>
    </source>
</evidence>
<evidence type="ECO:0008006" key="4">
    <source>
        <dbReference type="Google" id="ProtNLM"/>
    </source>
</evidence>
<protein>
    <recommendedName>
        <fullName evidence="4">CSEP0039 effector protein</fullName>
    </recommendedName>
</protein>
<feature type="chain" id="PRO_5035909096" description="CSEP0039 effector protein" evidence="1">
    <location>
        <begin position="20"/>
        <end position="279"/>
    </location>
</feature>
<dbReference type="AlphaFoldDB" id="A0A8T9CKM5"/>
<keyword evidence="3" id="KW-1185">Reference proteome</keyword>
<sequence>MHSQALLFYTLLAASTVTALPLNINLGAYSPALVVGDGEISFGGKESVSNLMNALEGAAVSSAAANGAAAPAAAAAPATATPAPAAAAIVQPQAQPQAQVVPTTESTDQAQAGAQIASLQGMGKEIAPRVVPMKLNENVKRDITGFNAALKYAAGALTTGPKIELGTENAGIGILQSAGSAAPAAAAPAAAAPAAQQPAAAKRDEPIQPKLRTTVTTMFVRGGPAPAAEERSIENGSVAKRAPSPVIDGVNLNMAEGQVAELTFVETRAVGDEAAEDDE</sequence>
<evidence type="ECO:0000313" key="3">
    <source>
        <dbReference type="Proteomes" id="UP000469558"/>
    </source>
</evidence>
<feature type="signal peptide" evidence="1">
    <location>
        <begin position="1"/>
        <end position="19"/>
    </location>
</feature>
<comment type="caution">
    <text evidence="2">The sequence shown here is derived from an EMBL/GenBank/DDBJ whole genome shotgun (WGS) entry which is preliminary data.</text>
</comment>
<name>A0A8T9CKM5_9HELO</name>
<dbReference type="OrthoDB" id="3941683at2759"/>
<organism evidence="2 3">
    <name type="scientific">Lachnellula suecica</name>
    <dbReference type="NCBI Taxonomy" id="602035"/>
    <lineage>
        <taxon>Eukaryota</taxon>
        <taxon>Fungi</taxon>
        <taxon>Dikarya</taxon>
        <taxon>Ascomycota</taxon>
        <taxon>Pezizomycotina</taxon>
        <taxon>Leotiomycetes</taxon>
        <taxon>Helotiales</taxon>
        <taxon>Lachnaceae</taxon>
        <taxon>Lachnellula</taxon>
    </lineage>
</organism>
<dbReference type="EMBL" id="QGMK01000033">
    <property type="protein sequence ID" value="TVY85057.1"/>
    <property type="molecule type" value="Genomic_DNA"/>
</dbReference>
<keyword evidence="1" id="KW-0732">Signal</keyword>
<accession>A0A8T9CKM5</accession>